<dbReference type="GO" id="GO:0010498">
    <property type="term" value="P:proteasomal protein catabolic process"/>
    <property type="evidence" value="ECO:0000318"/>
    <property type="project" value="GO_Central"/>
</dbReference>
<keyword evidence="4 5" id="KW-0012">Acyltransferase</keyword>
<accession>B6K0Y7</accession>
<evidence type="ECO:0000259" key="6">
    <source>
        <dbReference type="Pfam" id="PF04376"/>
    </source>
</evidence>
<dbReference type="Pfam" id="PF04377">
    <property type="entry name" value="ATE_C"/>
    <property type="match status" value="1"/>
</dbReference>
<dbReference type="InterPro" id="IPR030700">
    <property type="entry name" value="N-end_Aminoacyl_Trfase"/>
</dbReference>
<dbReference type="InterPro" id="IPR016181">
    <property type="entry name" value="Acyl_CoA_acyltransferase"/>
</dbReference>
<comment type="similarity">
    <text evidence="1 5">Belongs to the R-transferase family.</text>
</comment>
<dbReference type="STRING" id="402676.B6K0Y7"/>
<dbReference type="SUPFAM" id="SSF55729">
    <property type="entry name" value="Acyl-CoA N-acyltransferases (Nat)"/>
    <property type="match status" value="1"/>
</dbReference>
<evidence type="ECO:0000259" key="7">
    <source>
        <dbReference type="Pfam" id="PF04377"/>
    </source>
</evidence>
<dbReference type="HOGENOM" id="CLU_020349_0_0_1"/>
<dbReference type="InterPro" id="IPR017137">
    <property type="entry name" value="Arg-tRNA-P_Trfase_1_euk"/>
</dbReference>
<keyword evidence="2 5" id="KW-0808">Transferase</keyword>
<dbReference type="Pfam" id="PF04376">
    <property type="entry name" value="ATE_N"/>
    <property type="match status" value="1"/>
</dbReference>
<name>B6K0Y7_SCHJY</name>
<dbReference type="GO" id="GO:0005737">
    <property type="term" value="C:cytoplasm"/>
    <property type="evidence" value="ECO:0000318"/>
    <property type="project" value="GO_Central"/>
</dbReference>
<dbReference type="VEuPathDB" id="FungiDB:SJAG_02705"/>
<dbReference type="AlphaFoldDB" id="B6K0Y7"/>
<evidence type="ECO:0000313" key="10">
    <source>
        <dbReference type="Proteomes" id="UP000001744"/>
    </source>
</evidence>
<evidence type="ECO:0000256" key="3">
    <source>
        <dbReference type="ARBA" id="ARBA00022786"/>
    </source>
</evidence>
<evidence type="ECO:0000256" key="5">
    <source>
        <dbReference type="PIRNR" id="PIRNR037207"/>
    </source>
</evidence>
<dbReference type="EC" id="2.3.2.8" evidence="5"/>
<dbReference type="InterPro" id="IPR007472">
    <property type="entry name" value="N-end_Aminoacyl_Trfase_C"/>
</dbReference>
<dbReference type="EMBL" id="KE651166">
    <property type="protein sequence ID" value="EEB07608.2"/>
    <property type="molecule type" value="Genomic_DNA"/>
</dbReference>
<dbReference type="GO" id="GO:0004057">
    <property type="term" value="F:arginyl-tRNA--protein transferase activity"/>
    <property type="evidence" value="ECO:0000318"/>
    <property type="project" value="GO_Central"/>
</dbReference>
<evidence type="ECO:0000256" key="4">
    <source>
        <dbReference type="ARBA" id="ARBA00023315"/>
    </source>
</evidence>
<comment type="function">
    <text evidence="5">Involved in the post-translational conjugation of arginine to the N-terminal aspartate or glutamate of a protein. This arginylation is required for degradation of the protein via the ubiquitin pathway.</text>
</comment>
<reference evidence="8 10" key="1">
    <citation type="journal article" date="2011" name="Science">
        <title>Comparative functional genomics of the fission yeasts.</title>
        <authorList>
            <person name="Rhind N."/>
            <person name="Chen Z."/>
            <person name="Yassour M."/>
            <person name="Thompson D.A."/>
            <person name="Haas B.J."/>
            <person name="Habib N."/>
            <person name="Wapinski I."/>
            <person name="Roy S."/>
            <person name="Lin M.F."/>
            <person name="Heiman D.I."/>
            <person name="Young S.K."/>
            <person name="Furuya K."/>
            <person name="Guo Y."/>
            <person name="Pidoux A."/>
            <person name="Chen H.M."/>
            <person name="Robbertse B."/>
            <person name="Goldberg J.M."/>
            <person name="Aoki K."/>
            <person name="Bayne E.H."/>
            <person name="Berlin A.M."/>
            <person name="Desjardins C.A."/>
            <person name="Dobbs E."/>
            <person name="Dukaj L."/>
            <person name="Fan L."/>
            <person name="FitzGerald M.G."/>
            <person name="French C."/>
            <person name="Gujja S."/>
            <person name="Hansen K."/>
            <person name="Keifenheim D."/>
            <person name="Levin J.Z."/>
            <person name="Mosher R.A."/>
            <person name="Mueller C.A."/>
            <person name="Pfiffner J."/>
            <person name="Priest M."/>
            <person name="Russ C."/>
            <person name="Smialowska A."/>
            <person name="Swoboda P."/>
            <person name="Sykes S.M."/>
            <person name="Vaughn M."/>
            <person name="Vengrova S."/>
            <person name="Yoder R."/>
            <person name="Zeng Q."/>
            <person name="Allshire R."/>
            <person name="Baulcombe D."/>
            <person name="Birren B.W."/>
            <person name="Brown W."/>
            <person name="Ekwall K."/>
            <person name="Kellis M."/>
            <person name="Leatherwood J."/>
            <person name="Levin H."/>
            <person name="Margalit H."/>
            <person name="Martienssen R."/>
            <person name="Nieduszynski C.A."/>
            <person name="Spatafora J.W."/>
            <person name="Friedman N."/>
            <person name="Dalgaard J.Z."/>
            <person name="Baumann P."/>
            <person name="Niki H."/>
            <person name="Regev A."/>
            <person name="Nusbaum C."/>
        </authorList>
    </citation>
    <scope>NUCLEOTIDE SEQUENCE [LARGE SCALE GENOMIC DNA]</scope>
    <source>
        <strain evidence="10">yFS275 / FY16936</strain>
    </source>
</reference>
<dbReference type="OMA" id="NLRTSCC"/>
<keyword evidence="10" id="KW-1185">Reference proteome</keyword>
<sequence>MVEHSVLSYAGYYYGKECGYCEEKNKNEQFGLFGNALTSEAYQILIDRGWRRSGKYLYKPNLRNSCCRMYTIRLDATQFKPSKEVKKSLKKWKRFLLGDKLYQKVYANKPFQLDDYIGSNALDKSLDDDKVIHKLTVELEPSSFSKRKFELYKKYQKAIHHDKEEELTEEGFVRFLCDSPLEEVCDSDIDEDELSDDENNHPLYGSFHQLYSVDDELVAVGVIDLLPHAVSSVYFFYDPDYKGYSLGKLSATYETVMAKRMGYQYYYMGYYIHTCQKMKYKGRYGPSYLLNPTTCTWLPLSKFVDCWENGAPRYIFFDEQGQMQTAAEMSRENVQKDDLMQSFKRKMPGIESEEAARKAIDDNPGGYAYGMLFPAKGLCTSLAKMEDVFMEVNATVGLELAKTYVLQL</sequence>
<evidence type="ECO:0000313" key="8">
    <source>
        <dbReference type="EMBL" id="EEB07608.2"/>
    </source>
</evidence>
<dbReference type="eggNOG" id="KOG1193">
    <property type="taxonomic scope" value="Eukaryota"/>
</dbReference>
<dbReference type="PIRSF" id="PIRSF037207">
    <property type="entry name" value="ATE1_euk"/>
    <property type="match status" value="1"/>
</dbReference>
<dbReference type="JaponicusDB" id="SJAG_02705">
    <property type="gene designation" value="ate1"/>
</dbReference>
<proteinExistence type="inferred from homology"/>
<comment type="catalytic activity">
    <reaction evidence="5">
        <text>an N-terminal L-alpha-aminoacyl-[protein] + L-arginyl-tRNA(Arg) = an N-terminal L-arginyl-L-aminoacyl-[protein] + tRNA(Arg) + H(+)</text>
        <dbReference type="Rhea" id="RHEA:10208"/>
        <dbReference type="Rhea" id="RHEA-COMP:9658"/>
        <dbReference type="Rhea" id="RHEA-COMP:9673"/>
        <dbReference type="Rhea" id="RHEA-COMP:10636"/>
        <dbReference type="Rhea" id="RHEA-COMP:10638"/>
        <dbReference type="ChEBI" id="CHEBI:15378"/>
        <dbReference type="ChEBI" id="CHEBI:78442"/>
        <dbReference type="ChEBI" id="CHEBI:78513"/>
        <dbReference type="ChEBI" id="CHEBI:78597"/>
        <dbReference type="ChEBI" id="CHEBI:83562"/>
        <dbReference type="EC" id="2.3.2.8"/>
    </reaction>
</comment>
<dbReference type="InterPro" id="IPR007471">
    <property type="entry name" value="N-end_Aminoacyl_Trfase_N"/>
</dbReference>
<feature type="domain" description="N-end aminoacyl transferase N-terminal" evidence="6">
    <location>
        <begin position="17"/>
        <end position="87"/>
    </location>
</feature>
<dbReference type="PANTHER" id="PTHR21367:SF1">
    <property type="entry name" value="ARGINYL-TRNA--PROTEIN TRANSFERASE 1"/>
    <property type="match status" value="1"/>
</dbReference>
<gene>
    <name evidence="9" type="primary">ate1</name>
    <name evidence="8" type="ORF">SJAG_02705</name>
</gene>
<dbReference type="PANTHER" id="PTHR21367">
    <property type="entry name" value="ARGININE-TRNA-PROTEIN TRANSFERASE 1"/>
    <property type="match status" value="1"/>
</dbReference>
<dbReference type="RefSeq" id="XP_002173901.2">
    <property type="nucleotide sequence ID" value="XM_002173865.2"/>
</dbReference>
<dbReference type="OrthoDB" id="74183at2759"/>
<protein>
    <recommendedName>
        <fullName evidence="5">Arginyl-tRNA--protein transferase 1</fullName>
        <shortName evidence="5">Arginyltransferase 1</shortName>
        <shortName evidence="5">R-transferase 1</shortName>
        <ecNumber evidence="5">2.3.2.8</ecNumber>
    </recommendedName>
    <alternativeName>
        <fullName evidence="5">Arginine-tRNA--protein transferase 1</fullName>
    </alternativeName>
</protein>
<dbReference type="GeneID" id="7051084"/>
<evidence type="ECO:0000313" key="9">
    <source>
        <dbReference type="JaponicusDB" id="SJAG_02705"/>
    </source>
</evidence>
<organism evidence="8 10">
    <name type="scientific">Schizosaccharomyces japonicus (strain yFS275 / FY16936)</name>
    <name type="common">Fission yeast</name>
    <dbReference type="NCBI Taxonomy" id="402676"/>
    <lineage>
        <taxon>Eukaryota</taxon>
        <taxon>Fungi</taxon>
        <taxon>Dikarya</taxon>
        <taxon>Ascomycota</taxon>
        <taxon>Taphrinomycotina</taxon>
        <taxon>Schizosaccharomycetes</taxon>
        <taxon>Schizosaccharomycetales</taxon>
        <taxon>Schizosaccharomycetaceae</taxon>
        <taxon>Schizosaccharomyces</taxon>
    </lineage>
</organism>
<keyword evidence="3 5" id="KW-0833">Ubl conjugation pathway</keyword>
<dbReference type="Proteomes" id="UP000001744">
    <property type="component" value="Unassembled WGS sequence"/>
</dbReference>
<evidence type="ECO:0000256" key="1">
    <source>
        <dbReference type="ARBA" id="ARBA00009991"/>
    </source>
</evidence>
<feature type="domain" description="N-end rule aminoacyl transferase C-terminal" evidence="7">
    <location>
        <begin position="148"/>
        <end position="290"/>
    </location>
</feature>
<evidence type="ECO:0000256" key="2">
    <source>
        <dbReference type="ARBA" id="ARBA00022679"/>
    </source>
</evidence>